<name>A0ABQ3UQ04_9CHLR</name>
<evidence type="ECO:0000313" key="2">
    <source>
        <dbReference type="Proteomes" id="UP000654345"/>
    </source>
</evidence>
<proteinExistence type="predicted"/>
<organism evidence="1 2">
    <name type="scientific">Ktedonobacter robiniae</name>
    <dbReference type="NCBI Taxonomy" id="2778365"/>
    <lineage>
        <taxon>Bacteria</taxon>
        <taxon>Bacillati</taxon>
        <taxon>Chloroflexota</taxon>
        <taxon>Ktedonobacteria</taxon>
        <taxon>Ktedonobacterales</taxon>
        <taxon>Ktedonobacteraceae</taxon>
        <taxon>Ktedonobacter</taxon>
    </lineage>
</organism>
<comment type="caution">
    <text evidence="1">The sequence shown here is derived from an EMBL/GenBank/DDBJ whole genome shotgun (WGS) entry which is preliminary data.</text>
</comment>
<accession>A0ABQ3UQ04</accession>
<dbReference type="Proteomes" id="UP000654345">
    <property type="component" value="Unassembled WGS sequence"/>
</dbReference>
<evidence type="ECO:0000313" key="1">
    <source>
        <dbReference type="EMBL" id="GHO54430.1"/>
    </source>
</evidence>
<reference evidence="1 2" key="1">
    <citation type="journal article" date="2021" name="Int. J. Syst. Evol. Microbiol.">
        <title>Reticulibacter mediterranei gen. nov., sp. nov., within the new family Reticulibacteraceae fam. nov., and Ktedonospora formicarum gen. nov., sp. nov., Ktedonobacter robiniae sp. nov., Dictyobacter formicarum sp. nov. and Dictyobacter arantiisoli sp. nov., belonging to the class Ktedonobacteria.</title>
        <authorList>
            <person name="Yabe S."/>
            <person name="Zheng Y."/>
            <person name="Wang C.M."/>
            <person name="Sakai Y."/>
            <person name="Abe K."/>
            <person name="Yokota A."/>
            <person name="Donadio S."/>
            <person name="Cavaletti L."/>
            <person name="Monciardini P."/>
        </authorList>
    </citation>
    <scope>NUCLEOTIDE SEQUENCE [LARGE SCALE GENOMIC DNA]</scope>
    <source>
        <strain evidence="1 2">SOSP1-30</strain>
    </source>
</reference>
<gene>
    <name evidence="1" type="ORF">KSB_29050</name>
</gene>
<dbReference type="EMBL" id="BNJG01000001">
    <property type="protein sequence ID" value="GHO54430.1"/>
    <property type="molecule type" value="Genomic_DNA"/>
</dbReference>
<protein>
    <submittedName>
        <fullName evidence="1">Uncharacterized protein</fullName>
    </submittedName>
</protein>
<keyword evidence="2" id="KW-1185">Reference proteome</keyword>
<sequence length="87" mass="10304">MNSIYFWSRLLLTFIIENMNSIYFWSHLLFDVYNKKCRSSFMWPGLANTYCGAFLTQTTSSFSQERKKNESIRYSQVFKASSVKGEK</sequence>